<accession>A0A178IKN1</accession>
<keyword evidence="3" id="KW-1185">Reference proteome</keyword>
<dbReference type="PANTHER" id="PTHR33886">
    <property type="entry name" value="UNSATURATED RHAMNOGALACTURONAN HYDROLASE (EUROFUNG)"/>
    <property type="match status" value="1"/>
</dbReference>
<dbReference type="Proteomes" id="UP000078486">
    <property type="component" value="Unassembled WGS sequence"/>
</dbReference>
<dbReference type="GO" id="GO:0005975">
    <property type="term" value="P:carbohydrate metabolic process"/>
    <property type="evidence" value="ECO:0007669"/>
    <property type="project" value="InterPro"/>
</dbReference>
<evidence type="ECO:0000313" key="2">
    <source>
        <dbReference type="EMBL" id="OAM90440.1"/>
    </source>
</evidence>
<proteinExistence type="predicted"/>
<dbReference type="InterPro" id="IPR012341">
    <property type="entry name" value="6hp_glycosidase-like_sf"/>
</dbReference>
<dbReference type="OrthoDB" id="9807186at2"/>
<dbReference type="GO" id="GO:0016787">
    <property type="term" value="F:hydrolase activity"/>
    <property type="evidence" value="ECO:0007669"/>
    <property type="project" value="UniProtKB-KW"/>
</dbReference>
<comment type="caution">
    <text evidence="2">The sequence shown here is derived from an EMBL/GenBank/DDBJ whole genome shotgun (WGS) entry which is preliminary data.</text>
</comment>
<gene>
    <name evidence="2" type="ORF">AW736_08160</name>
</gene>
<protein>
    <recommendedName>
        <fullName evidence="4">Rhamnogalacturonyl hydrolase YesR</fullName>
    </recommendedName>
</protein>
<dbReference type="EMBL" id="LRRQ01000058">
    <property type="protein sequence ID" value="OAM90440.1"/>
    <property type="molecule type" value="Genomic_DNA"/>
</dbReference>
<dbReference type="InterPro" id="IPR010905">
    <property type="entry name" value="Glyco_hydro_88"/>
</dbReference>
<evidence type="ECO:0000256" key="1">
    <source>
        <dbReference type="ARBA" id="ARBA00022801"/>
    </source>
</evidence>
<organism evidence="2 3">
    <name type="scientific">Termitidicoccus mucosus</name>
    <dbReference type="NCBI Taxonomy" id="1184151"/>
    <lineage>
        <taxon>Bacteria</taxon>
        <taxon>Pseudomonadati</taxon>
        <taxon>Verrucomicrobiota</taxon>
        <taxon>Opitutia</taxon>
        <taxon>Opitutales</taxon>
        <taxon>Opitutaceae</taxon>
        <taxon>Termitidicoccus</taxon>
    </lineage>
</organism>
<dbReference type="InterPro" id="IPR008928">
    <property type="entry name" value="6-hairpin_glycosidase_sf"/>
</dbReference>
<dbReference type="AlphaFoldDB" id="A0A178IKN1"/>
<dbReference type="RefSeq" id="WP_068769670.1">
    <property type="nucleotide sequence ID" value="NZ_CP109796.1"/>
</dbReference>
<sequence>MGFYFENFQSMYAHEGMNIEKTLETVARRYIGQNPAHPCTYRAFNRAGILRGKDYRYEADFNKHFPSAKLGQYVYAWAKIWADADGSIKFDIDCHSPTIIYLNGAQFFRSNIFQERYFDKRTPLDIPLKAGWNHLVLRMRKTLGGFGAVYGTWLGKHPYYFLMPGPAREGQEGWLFTEPRDTELAVIPGAPDADVPTDGWLPSTAWNYRQRAAGQMARLFGKTKNTAAIGWTRAQFLMPGKAAYTLKGRSRSKLSVTINSEVVYATAKAGPINARISIPFGIHDVIVRAECSGGDWGFELTLSHGAEKLALINPANLAGSDAKWIYLGPIVAEDRLDLDALTSLNKLHKSASGGSIYWRIDEPDTWVRPYNDNTLYGKWNYPLGVTLYGLLHAGARINSEETRRYVANHFQFCCDTYDYAMWDREQYGGATNVHNLLTSLDSLDDCGSAGSALLEAVKYFDLDGWRRIADVVADHISTKQIRLPDGTFFRKNLMHSFHEGTMWADDLYMSVPFLVRYYQLTNDQKYIDDAARQFIGFKKRLYIPHQRLMSHVYDFMRDKATGVPWGRGNGWVLFSLSELLAVLPEKHELRPQLLDFFREFSAGILVQQDADGIFHQVVNEHDSYPETSCTAMFAYGFSRGVQNGWYRDPAPYIHSAYKAWEAICKISVDKLGNVHGVCRGSEFSFQSEYYKRDLLWNLNDTHGIGIVLLAGIELCKLRDFLQKKPGSGNPARTRESMRNI</sequence>
<dbReference type="STRING" id="1184151.AW736_08160"/>
<name>A0A178IKN1_9BACT</name>
<dbReference type="SUPFAM" id="SSF48208">
    <property type="entry name" value="Six-hairpin glycosidases"/>
    <property type="match status" value="1"/>
</dbReference>
<evidence type="ECO:0008006" key="4">
    <source>
        <dbReference type="Google" id="ProtNLM"/>
    </source>
</evidence>
<evidence type="ECO:0000313" key="3">
    <source>
        <dbReference type="Proteomes" id="UP000078486"/>
    </source>
</evidence>
<reference evidence="2 3" key="1">
    <citation type="submission" date="2016-01" db="EMBL/GenBank/DDBJ databases">
        <title>High potential of lignocellulose degradation of a new Verrucomicrobia species.</title>
        <authorList>
            <person name="Wang Y."/>
            <person name="Shi Y."/>
            <person name="Qiu Z."/>
            <person name="Liu S."/>
            <person name="Yang H."/>
        </authorList>
    </citation>
    <scope>NUCLEOTIDE SEQUENCE [LARGE SCALE GENOMIC DNA]</scope>
    <source>
        <strain evidence="2 3">TSB47</strain>
    </source>
</reference>
<dbReference type="Pfam" id="PF07470">
    <property type="entry name" value="Glyco_hydro_88"/>
    <property type="match status" value="1"/>
</dbReference>
<dbReference type="InterPro" id="IPR052043">
    <property type="entry name" value="PolySaccharide_Degr_Enz"/>
</dbReference>
<keyword evidence="1" id="KW-0378">Hydrolase</keyword>
<dbReference type="Gene3D" id="1.50.10.10">
    <property type="match status" value="1"/>
</dbReference>
<dbReference type="PANTHER" id="PTHR33886:SF8">
    <property type="entry name" value="UNSATURATED RHAMNOGALACTURONAN HYDROLASE (EUROFUNG)"/>
    <property type="match status" value="1"/>
</dbReference>